<evidence type="ECO:0000313" key="2">
    <source>
        <dbReference type="EMBL" id="CAG9798373.1"/>
    </source>
</evidence>
<accession>A0A9N9RJN6</accession>
<evidence type="ECO:0000313" key="3">
    <source>
        <dbReference type="Proteomes" id="UP001153620"/>
    </source>
</evidence>
<dbReference type="PRINTS" id="PR00081">
    <property type="entry name" value="GDHRDH"/>
</dbReference>
<dbReference type="PANTHER" id="PTHR24322:SF729">
    <property type="entry name" value="MIP05442P"/>
    <property type="match status" value="1"/>
</dbReference>
<keyword evidence="3" id="KW-1185">Reference proteome</keyword>
<dbReference type="Pfam" id="PF00106">
    <property type="entry name" value="adh_short"/>
    <property type="match status" value="1"/>
</dbReference>
<dbReference type="GO" id="GO:0005811">
    <property type="term" value="C:lipid droplet"/>
    <property type="evidence" value="ECO:0007669"/>
    <property type="project" value="TreeGrafter"/>
</dbReference>
<evidence type="ECO:0000256" key="1">
    <source>
        <dbReference type="RuleBase" id="RU000363"/>
    </source>
</evidence>
<reference evidence="2" key="1">
    <citation type="submission" date="2022-01" db="EMBL/GenBank/DDBJ databases">
        <authorList>
            <person name="King R."/>
        </authorList>
    </citation>
    <scope>NUCLEOTIDE SEQUENCE</scope>
</reference>
<dbReference type="PRINTS" id="PR00080">
    <property type="entry name" value="SDRFAMILY"/>
</dbReference>
<proteinExistence type="inferred from homology"/>
<dbReference type="GO" id="GO:0016616">
    <property type="term" value="F:oxidoreductase activity, acting on the CH-OH group of donors, NAD or NADP as acceptor"/>
    <property type="evidence" value="ECO:0007669"/>
    <property type="project" value="TreeGrafter"/>
</dbReference>
<dbReference type="OrthoDB" id="10253736at2759"/>
<protein>
    <submittedName>
        <fullName evidence="2">Uncharacterized protein</fullName>
    </submittedName>
</protein>
<dbReference type="PANTHER" id="PTHR24322">
    <property type="entry name" value="PKSB"/>
    <property type="match status" value="1"/>
</dbReference>
<gene>
    <name evidence="2" type="ORF">CHIRRI_LOCUS1356</name>
</gene>
<dbReference type="Proteomes" id="UP001153620">
    <property type="component" value="Chromosome 1"/>
</dbReference>
<dbReference type="InterPro" id="IPR036291">
    <property type="entry name" value="NAD(P)-bd_dom_sf"/>
</dbReference>
<name>A0A9N9RJN6_9DIPT</name>
<dbReference type="Gene3D" id="3.40.50.720">
    <property type="entry name" value="NAD(P)-binding Rossmann-like Domain"/>
    <property type="match status" value="1"/>
</dbReference>
<dbReference type="FunFam" id="3.40.50.720:FF:000498">
    <property type="entry name" value="Uncharacterized protein, isoform A"/>
    <property type="match status" value="1"/>
</dbReference>
<dbReference type="EMBL" id="OU895877">
    <property type="protein sequence ID" value="CAG9798373.1"/>
    <property type="molecule type" value="Genomic_DNA"/>
</dbReference>
<comment type="similarity">
    <text evidence="1">Belongs to the short-chain dehydrogenases/reductases (SDR) family.</text>
</comment>
<dbReference type="SUPFAM" id="SSF51735">
    <property type="entry name" value="NAD(P)-binding Rossmann-fold domains"/>
    <property type="match status" value="1"/>
</dbReference>
<organism evidence="2 3">
    <name type="scientific">Chironomus riparius</name>
    <dbReference type="NCBI Taxonomy" id="315576"/>
    <lineage>
        <taxon>Eukaryota</taxon>
        <taxon>Metazoa</taxon>
        <taxon>Ecdysozoa</taxon>
        <taxon>Arthropoda</taxon>
        <taxon>Hexapoda</taxon>
        <taxon>Insecta</taxon>
        <taxon>Pterygota</taxon>
        <taxon>Neoptera</taxon>
        <taxon>Endopterygota</taxon>
        <taxon>Diptera</taxon>
        <taxon>Nematocera</taxon>
        <taxon>Chironomoidea</taxon>
        <taxon>Chironomidae</taxon>
        <taxon>Chironominae</taxon>
        <taxon>Chironomus</taxon>
    </lineage>
</organism>
<dbReference type="CDD" id="cd05339">
    <property type="entry name" value="17beta-HSDXI-like_SDR_c"/>
    <property type="match status" value="1"/>
</dbReference>
<reference evidence="2" key="2">
    <citation type="submission" date="2022-10" db="EMBL/GenBank/DDBJ databases">
        <authorList>
            <consortium name="ENA_rothamsted_submissions"/>
            <consortium name="culmorum"/>
            <person name="King R."/>
        </authorList>
    </citation>
    <scope>NUCLEOTIDE SEQUENCE</scope>
</reference>
<dbReference type="InterPro" id="IPR002347">
    <property type="entry name" value="SDR_fam"/>
</dbReference>
<dbReference type="AlphaFoldDB" id="A0A9N9RJN6"/>
<sequence length="321" mass="35807">MVPGLIYENPLEYIYTLLLDILVCTVKSFYFLLETIFLTLLPDRLRNKKDVTGQVVLITGGGGGVGRHIALNFAKLNAKIVIWDVNREAINATCDALKTEGYECASYIVDISDREKVYEAAKKVKEEIGKVDILVNNAGIVTCRPFLDLPDKAIESTYAVNILSHYWTAKAFLPDMIADKRGHIVTVSSVTGLMGTYACTDYSATKFATVGFHESLYSELKYHGHEYIGMTLVCPYYINTGMFSGVKPRLFPMLEAKYVADQLVESTLKNEVNCTLPGSVRFLLPLKCLLPAKTCWEMMLRIMKGPQSMSMYRGRGKAKSG</sequence>